<dbReference type="SUPFAM" id="SSF49785">
    <property type="entry name" value="Galactose-binding domain-like"/>
    <property type="match status" value="3"/>
</dbReference>
<keyword evidence="12" id="KW-1185">Reference proteome</keyword>
<dbReference type="Gene3D" id="1.50.10.100">
    <property type="entry name" value="Chondroitin AC/alginate lyase"/>
    <property type="match status" value="1"/>
</dbReference>
<organism evidence="11 12">
    <name type="scientific">Cohnella rhizosphaerae</name>
    <dbReference type="NCBI Taxonomy" id="1457232"/>
    <lineage>
        <taxon>Bacteria</taxon>
        <taxon>Bacillati</taxon>
        <taxon>Bacillota</taxon>
        <taxon>Bacilli</taxon>
        <taxon>Bacillales</taxon>
        <taxon>Paenibacillaceae</taxon>
        <taxon>Cohnella</taxon>
    </lineage>
</organism>
<evidence type="ECO:0000259" key="10">
    <source>
        <dbReference type="PROSITE" id="PS51175"/>
    </source>
</evidence>
<keyword evidence="9" id="KW-0413">Isomerase</keyword>
<dbReference type="Pfam" id="PF02018">
    <property type="entry name" value="CBM_4_9"/>
    <property type="match status" value="1"/>
</dbReference>
<dbReference type="GO" id="GO:0047757">
    <property type="term" value="F:chondroitin-glucuronate 5-epimerase activity"/>
    <property type="evidence" value="ECO:0007669"/>
    <property type="project" value="TreeGrafter"/>
</dbReference>
<evidence type="ECO:0000313" key="11">
    <source>
        <dbReference type="EMBL" id="MDG0811245.1"/>
    </source>
</evidence>
<dbReference type="GO" id="GO:0030246">
    <property type="term" value="F:carbohydrate binding"/>
    <property type="evidence" value="ECO:0007669"/>
    <property type="project" value="InterPro"/>
</dbReference>
<evidence type="ECO:0000256" key="1">
    <source>
        <dbReference type="ARBA" id="ARBA00004141"/>
    </source>
</evidence>
<dbReference type="InterPro" id="IPR052447">
    <property type="entry name" value="Dermatan-Sulfate_Isomerase"/>
</dbReference>
<evidence type="ECO:0000256" key="8">
    <source>
        <dbReference type="ARBA" id="ARBA00023180"/>
    </source>
</evidence>
<name>A0A9X4KUG3_9BACL</name>
<dbReference type="RefSeq" id="WP_277533741.1">
    <property type="nucleotide sequence ID" value="NZ_JAPDIA010000007.1"/>
</dbReference>
<dbReference type="InterPro" id="IPR008979">
    <property type="entry name" value="Galactose-bd-like_sf"/>
</dbReference>
<dbReference type="PANTHER" id="PTHR15532:SF5">
    <property type="entry name" value="SULFOTRANSFERASE DOMAIN-CONTAINING PROTEIN"/>
    <property type="match status" value="1"/>
</dbReference>
<evidence type="ECO:0000256" key="4">
    <source>
        <dbReference type="ARBA" id="ARBA00022729"/>
    </source>
</evidence>
<dbReference type="Pfam" id="PF07940">
    <property type="entry name" value="Hepar_II_III_C"/>
    <property type="match status" value="1"/>
</dbReference>
<dbReference type="PANTHER" id="PTHR15532">
    <property type="match status" value="1"/>
</dbReference>
<evidence type="ECO:0000256" key="3">
    <source>
        <dbReference type="ARBA" id="ARBA00022692"/>
    </source>
</evidence>
<feature type="domain" description="CBM6" evidence="10">
    <location>
        <begin position="1235"/>
        <end position="1367"/>
    </location>
</feature>
<reference evidence="11" key="1">
    <citation type="submission" date="2022-10" db="EMBL/GenBank/DDBJ databases">
        <title>Comparative genomic analysis of Cohnella hashimotonis sp. nov., isolated from the International Space Station.</title>
        <authorList>
            <person name="Simpson A."/>
            <person name="Venkateswaran K."/>
        </authorList>
    </citation>
    <scope>NUCLEOTIDE SEQUENCE</scope>
    <source>
        <strain evidence="11">DSM 28161</strain>
    </source>
</reference>
<keyword evidence="3" id="KW-0812">Transmembrane</keyword>
<comment type="caution">
    <text evidence="11">The sequence shown here is derived from an EMBL/GenBank/DDBJ whole genome shotgun (WGS) entry which is preliminary data.</text>
</comment>
<protein>
    <submittedName>
        <fullName evidence="11">Carbohydrate binding domain-containing protein</fullName>
    </submittedName>
</protein>
<dbReference type="Gene3D" id="2.60.120.260">
    <property type="entry name" value="Galactose-binding domain-like"/>
    <property type="match status" value="5"/>
</dbReference>
<dbReference type="InterPro" id="IPR005084">
    <property type="entry name" value="CBM6"/>
</dbReference>
<keyword evidence="7" id="KW-0472">Membrane</keyword>
<dbReference type="PROSITE" id="PS51175">
    <property type="entry name" value="CBM6"/>
    <property type="match status" value="1"/>
</dbReference>
<evidence type="ECO:0000256" key="5">
    <source>
        <dbReference type="ARBA" id="ARBA00022801"/>
    </source>
</evidence>
<dbReference type="InterPro" id="IPR008929">
    <property type="entry name" value="Chondroitin_lyas"/>
</dbReference>
<comment type="subcellular location">
    <subcellularLocation>
        <location evidence="2">Cell envelope</location>
    </subcellularLocation>
    <subcellularLocation>
        <location evidence="1">Membrane</location>
        <topology evidence="1">Multi-pass membrane protein</topology>
    </subcellularLocation>
</comment>
<evidence type="ECO:0000256" key="6">
    <source>
        <dbReference type="ARBA" id="ARBA00022989"/>
    </source>
</evidence>
<dbReference type="InterPro" id="IPR012480">
    <property type="entry name" value="Hepar_II_III_C"/>
</dbReference>
<proteinExistence type="predicted"/>
<accession>A0A9X4KUG3</accession>
<dbReference type="GO" id="GO:0016829">
    <property type="term" value="F:lyase activity"/>
    <property type="evidence" value="ECO:0007669"/>
    <property type="project" value="InterPro"/>
</dbReference>
<keyword evidence="6" id="KW-1133">Transmembrane helix</keyword>
<dbReference type="SUPFAM" id="SSF48230">
    <property type="entry name" value="Chondroitin AC/alginate lyase"/>
    <property type="match status" value="1"/>
</dbReference>
<dbReference type="InterPro" id="IPR003305">
    <property type="entry name" value="CenC_carb-bd"/>
</dbReference>
<dbReference type="GO" id="GO:0030313">
    <property type="term" value="C:cell envelope"/>
    <property type="evidence" value="ECO:0007669"/>
    <property type="project" value="UniProtKB-SubCell"/>
</dbReference>
<keyword evidence="4" id="KW-0732">Signal</keyword>
<dbReference type="EMBL" id="JAPDIA010000007">
    <property type="protein sequence ID" value="MDG0811245.1"/>
    <property type="molecule type" value="Genomic_DNA"/>
</dbReference>
<keyword evidence="5" id="KW-0378">Hydrolase</keyword>
<evidence type="ECO:0000256" key="2">
    <source>
        <dbReference type="ARBA" id="ARBA00004196"/>
    </source>
</evidence>
<dbReference type="GO" id="GO:0016798">
    <property type="term" value="F:hydrolase activity, acting on glycosyl bonds"/>
    <property type="evidence" value="ECO:0007669"/>
    <property type="project" value="InterPro"/>
</dbReference>
<dbReference type="Proteomes" id="UP001153404">
    <property type="component" value="Unassembled WGS sequence"/>
</dbReference>
<evidence type="ECO:0000256" key="7">
    <source>
        <dbReference type="ARBA" id="ARBA00023136"/>
    </source>
</evidence>
<gene>
    <name evidence="11" type="ORF">OMP40_19140</name>
</gene>
<dbReference type="GO" id="GO:0016020">
    <property type="term" value="C:membrane"/>
    <property type="evidence" value="ECO:0007669"/>
    <property type="project" value="UniProtKB-SubCell"/>
</dbReference>
<keyword evidence="8" id="KW-0325">Glycoprotein</keyword>
<evidence type="ECO:0000313" key="12">
    <source>
        <dbReference type="Proteomes" id="UP001153404"/>
    </source>
</evidence>
<evidence type="ECO:0000256" key="9">
    <source>
        <dbReference type="ARBA" id="ARBA00023235"/>
    </source>
</evidence>
<sequence length="1449" mass="153538">MACRGGASAEPVDTGPELLANGTFESVSSSGYPTQWSQFNSALPVAATTTSPYDGSYSLKLEDPSASAQLGLRSAQIPVTPGLTYRASVSANVSASAGGPDLYLEFWDGAGRIQVDTKRAAPLGEWQKLTIAKTAPANALYATVLIYGSTAYAGTSYFDNASLVAIPEPSTAPQLLANAGFETASGAAAAQWSQFNAASPVGISTFNAYAGTNSVKLADTTVAGQLGLRSAQVAVVPGASYEASVLAYLPPGQTEAPDLYLEFWDNAGTRILTETVRATASNDWQRMTARKTAPVNAAFATVLLYGSSAYAGTAYFDQASLTRGPELLANGGFELASGGNAVQWSQLNNALPVGVATTQVRTGSNSVKLEDPSPAAQPGLRSAKVPVTPGQAYRATVYAYVSATDGGPDLYLEFWDSAGARIKVDAKRANPAAEWQKMTIRQAAPANAVSATLLLNGNSAYAGTTYFDDASLVAIPLAELKKLPNGDFEESVAGWPSDWTQAIASRPGVTATDLVYEGTRSAKLSNADPSGGSGLRSAKVPVTAGSSYRASVRNYIVSGSPHYYLEFWDAAGKRIAVYIQSGQTKGQWQPLSVEAEAPPGAVAATIYLLSNGISNSYFDNAAIEEIAPEPVRTFPVQTTGHPRLYFGSADIPALQAKAADTTAGPTGQTGQQLWSKVKQAADNYLAETNSFSITYIGGKTVAFSLPPAQPGHIDPPPGFSGAYPYWTSMAKEIENRLEAMSLAYVVTGDSAYGNKAKSYVLALAAWNNWSDPEYECGGTCLDTVHFTLGVSAAYDMLYSLFTPAERTQIETALENKGLIPLYINTLAKIDGNGQITKAAALAAGASVLHGSNPNTNKYLTRAFNYMQWYLDQRLVSGQNEGFLYTAYSTDMVLKAIDQTARVTGTSELLDHPFLKDFTVRWANYFLAPGGAGLAAFSDSLYGSYFFTTMSILNNRLNDGFAGYYLTQAQPAATEIMDNFLYYNPNGAVVQPTGKPTSAVLPEIGWAALRSGWEKTDTLLAFQSNNFATGHNHHDQNSFQLSVNGSWIGRDPGYQDFPAGTIHDFTTDMGHSTIQVDGLGQSSLGGGALTPGMTSPTYDYVKGSAAGAYLNPKLEKFDRHIVYVKPNYYVMLDDLQADAPRDFDWVLFGGPLLDYQVDGASVAPGQTAYGNDVFVQNGSAQLSAKFLSASPLPITVSTYSGADKYGYQVKVRSGDQKQTNYRFLTVLKAAPFDHAGYYQAEDLIGQMSTSASVYGKVNGAGTQYLQLNMDEVGDYASFTVETDTEGDYAFATTFMESSTNYGIVQAYVDGQPIGSAIDDGIFGAFPTKPQVHGTVHLTAGTHTLRYEVAGKNPNAAGYSFGIDAIRLVPAGTEAIDAKMQTDAELLEGTNATGARIERGDGSAVTDYVLFRTAAGSYSLADVGSDADQSVVSRNSAGAFAGYAMTRGDLA</sequence>
<dbReference type="Gene3D" id="2.70.98.70">
    <property type="match status" value="1"/>
</dbReference>